<dbReference type="Proteomes" id="UP001521785">
    <property type="component" value="Unassembled WGS sequence"/>
</dbReference>
<feature type="compositionally biased region" description="Basic residues" evidence="1">
    <location>
        <begin position="393"/>
        <end position="404"/>
    </location>
</feature>
<keyword evidence="3" id="KW-1185">Reference proteome</keyword>
<evidence type="ECO:0000313" key="2">
    <source>
        <dbReference type="EMBL" id="KAL1610732.1"/>
    </source>
</evidence>
<sequence length="586" mass="66248">MSAFQQTSDVQQRSQTTLTQIWAYAIARELDHVLRGLPPFTDYEFTVVNGAPALNIGCVYPTNAGDCTLHSHKVPHTDPNYSKNFTPPRHDWVEDMGDDNKARKGVFAWHSELYEGLFQGPMQPRSAALLQYHLLQWVANTSGAVDVVEEINVDALCEALQMVEETEEFEARAQKNGGQQLPGQQLMEQQTTGQQLTEISTTNGSMEVDQHGRHDANRISNRTLLDEIKTSVPIVASLPTLQELNVVFEPHNRDENVYLPLRLYIGESRKNNKCKVWMYMTHPQGKKQGLSQPCEMEIIDDNGDVVGTKTLATGWARDLDAVTLDPPFDATKKAKGHNYLPLTYVTQYCFLLKYEEEGISIDRDLIVINVTFKRYLENGVKFYQQGSTSKSKSTTRKANPKWKAKSLPDEQKATMTTRKKSINYAEESDEEENYSYTPSATALRLLERSKAESSKGKEATGTTSRPPSLPPATNEGLSDAESADIETPGSITQLKTADELGLRETQLQNKIPYSIIEVHQHYRHWRDVRENIPEELLAELYEASPRLELAEKNLSDAMDTQIDTWEEIQEVVARMNDLGFRSQWEG</sequence>
<feature type="region of interest" description="Disordered" evidence="1">
    <location>
        <begin position="386"/>
        <end position="491"/>
    </location>
</feature>
<name>A0ABR3S272_9PLEO</name>
<gene>
    <name evidence="2" type="ORF">SLS60_002402</name>
</gene>
<comment type="caution">
    <text evidence="2">The sequence shown here is derived from an EMBL/GenBank/DDBJ whole genome shotgun (WGS) entry which is preliminary data.</text>
</comment>
<proteinExistence type="predicted"/>
<reference evidence="2 3" key="1">
    <citation type="submission" date="2024-02" db="EMBL/GenBank/DDBJ databases">
        <title>De novo assembly and annotation of 12 fungi associated with fruit tree decline syndrome in Ontario, Canada.</title>
        <authorList>
            <person name="Sulman M."/>
            <person name="Ellouze W."/>
            <person name="Ilyukhin E."/>
        </authorList>
    </citation>
    <scope>NUCLEOTIDE SEQUENCE [LARGE SCALE GENOMIC DNA]</scope>
    <source>
        <strain evidence="2 3">M42-189</strain>
    </source>
</reference>
<organism evidence="2 3">
    <name type="scientific">Paraconiothyrium brasiliense</name>
    <dbReference type="NCBI Taxonomy" id="300254"/>
    <lineage>
        <taxon>Eukaryota</taxon>
        <taxon>Fungi</taxon>
        <taxon>Dikarya</taxon>
        <taxon>Ascomycota</taxon>
        <taxon>Pezizomycotina</taxon>
        <taxon>Dothideomycetes</taxon>
        <taxon>Pleosporomycetidae</taxon>
        <taxon>Pleosporales</taxon>
        <taxon>Massarineae</taxon>
        <taxon>Didymosphaeriaceae</taxon>
        <taxon>Paraconiothyrium</taxon>
    </lineage>
</organism>
<protein>
    <submittedName>
        <fullName evidence="2">Uncharacterized protein</fullName>
    </submittedName>
</protein>
<evidence type="ECO:0000313" key="3">
    <source>
        <dbReference type="Proteomes" id="UP001521785"/>
    </source>
</evidence>
<accession>A0ABR3S272</accession>
<feature type="compositionally biased region" description="Basic and acidic residues" evidence="1">
    <location>
        <begin position="445"/>
        <end position="458"/>
    </location>
</feature>
<dbReference type="EMBL" id="JAKJXO020000002">
    <property type="protein sequence ID" value="KAL1610732.1"/>
    <property type="molecule type" value="Genomic_DNA"/>
</dbReference>
<evidence type="ECO:0000256" key="1">
    <source>
        <dbReference type="SAM" id="MobiDB-lite"/>
    </source>
</evidence>